<evidence type="ECO:0000313" key="5">
    <source>
        <dbReference type="Proteomes" id="UP001228376"/>
    </source>
</evidence>
<dbReference type="PROSITE" id="PS50977">
    <property type="entry name" value="HTH_TETR_2"/>
    <property type="match status" value="1"/>
</dbReference>
<dbReference type="SUPFAM" id="SSF46689">
    <property type="entry name" value="Homeodomain-like"/>
    <property type="match status" value="1"/>
</dbReference>
<proteinExistence type="predicted"/>
<sequence>MNKRHSWEKRIEQLQNEKNMTPKQAKILQAAIELFARKGYFNTSTNEIAKLAGVAEGTIFRHYQTKKELLEAILAPAIMDFTATFFVDQFIADAIHTSHKNMREFLRHLPATDLNLPDKIRPPCAFYCKNWHSIRICRKQLSSCL</sequence>
<evidence type="ECO:0000256" key="2">
    <source>
        <dbReference type="PROSITE-ProRule" id="PRU00335"/>
    </source>
</evidence>
<dbReference type="PANTHER" id="PTHR30055:SF222">
    <property type="entry name" value="REGULATORY PROTEIN"/>
    <property type="match status" value="1"/>
</dbReference>
<dbReference type="PRINTS" id="PR00455">
    <property type="entry name" value="HTHTETR"/>
</dbReference>
<feature type="DNA-binding region" description="H-T-H motif" evidence="2">
    <location>
        <begin position="44"/>
        <end position="63"/>
    </location>
</feature>
<reference evidence="4 5" key="1">
    <citation type="submission" date="2023-10" db="EMBL/GenBank/DDBJ databases">
        <title>179-bfca-hs.</title>
        <authorList>
            <person name="Miliotis G."/>
            <person name="Sengupta P."/>
            <person name="Hameed A."/>
            <person name="Chuvochina M."/>
            <person name="Mcdonagh F."/>
            <person name="Simpson A.C."/>
            <person name="Singh N.K."/>
            <person name="Rekha P.D."/>
            <person name="Raman K."/>
            <person name="Hugenholtz P."/>
            <person name="Venkateswaran K."/>
        </authorList>
    </citation>
    <scope>NUCLEOTIDE SEQUENCE [LARGE SCALE GENOMIC DNA]</scope>
    <source>
        <strain evidence="4 5">179-BFC-A-HS</strain>
    </source>
</reference>
<dbReference type="PANTHER" id="PTHR30055">
    <property type="entry name" value="HTH-TYPE TRANSCRIPTIONAL REGULATOR RUTR"/>
    <property type="match status" value="1"/>
</dbReference>
<dbReference type="InterPro" id="IPR050109">
    <property type="entry name" value="HTH-type_TetR-like_transc_reg"/>
</dbReference>
<dbReference type="RefSeq" id="WP_320384237.1">
    <property type="nucleotide sequence ID" value="NZ_JAROCA020000001.1"/>
</dbReference>
<gene>
    <name evidence="4" type="ORF">P5G51_003505</name>
</gene>
<dbReference type="EMBL" id="JAROCA020000001">
    <property type="protein sequence ID" value="MDY0404596.1"/>
    <property type="molecule type" value="Genomic_DNA"/>
</dbReference>
<keyword evidence="1 2" id="KW-0238">DNA-binding</keyword>
<name>A0ABU5CE97_9BACI</name>
<accession>A0ABU5CE97</accession>
<evidence type="ECO:0000313" key="4">
    <source>
        <dbReference type="EMBL" id="MDY0404596.1"/>
    </source>
</evidence>
<dbReference type="InterPro" id="IPR009057">
    <property type="entry name" value="Homeodomain-like_sf"/>
</dbReference>
<dbReference type="InterPro" id="IPR001647">
    <property type="entry name" value="HTH_TetR"/>
</dbReference>
<evidence type="ECO:0000259" key="3">
    <source>
        <dbReference type="PROSITE" id="PS50977"/>
    </source>
</evidence>
<keyword evidence="5" id="KW-1185">Reference proteome</keyword>
<organism evidence="4 5">
    <name type="scientific">Tigheibacillus jepli</name>
    <dbReference type="NCBI Taxonomy" id="3035914"/>
    <lineage>
        <taxon>Bacteria</taxon>
        <taxon>Bacillati</taxon>
        <taxon>Bacillota</taxon>
        <taxon>Bacilli</taxon>
        <taxon>Bacillales</taxon>
        <taxon>Bacillaceae</taxon>
        <taxon>Tigheibacillus</taxon>
    </lineage>
</organism>
<dbReference type="Pfam" id="PF00440">
    <property type="entry name" value="TetR_N"/>
    <property type="match status" value="1"/>
</dbReference>
<feature type="domain" description="HTH tetR-type" evidence="3">
    <location>
        <begin position="21"/>
        <end position="81"/>
    </location>
</feature>
<comment type="caution">
    <text evidence="4">The sequence shown here is derived from an EMBL/GenBank/DDBJ whole genome shotgun (WGS) entry which is preliminary data.</text>
</comment>
<dbReference type="Gene3D" id="1.10.357.10">
    <property type="entry name" value="Tetracycline Repressor, domain 2"/>
    <property type="match status" value="1"/>
</dbReference>
<evidence type="ECO:0000256" key="1">
    <source>
        <dbReference type="ARBA" id="ARBA00023125"/>
    </source>
</evidence>
<protein>
    <submittedName>
        <fullName evidence="4">Helix-turn-helix domain-containing protein</fullName>
    </submittedName>
</protein>
<dbReference type="Proteomes" id="UP001228376">
    <property type="component" value="Unassembled WGS sequence"/>
</dbReference>